<sequence>MYKEDFIQLIRELRAMGHCDSKFVTLEEQLSIFLYTCVTGLTSRHVVERFQRSNDTISHYFKKMLFIFSDQPFYSTHVRFPDDESVHPKI</sequence>
<name>A0A0C9YMN2_9AGAM</name>
<reference evidence="2 3" key="1">
    <citation type="submission" date="2014-04" db="EMBL/GenBank/DDBJ databases">
        <authorList>
            <consortium name="DOE Joint Genome Institute"/>
            <person name="Kuo A."/>
            <person name="Kohler A."/>
            <person name="Costa M.D."/>
            <person name="Nagy L.G."/>
            <person name="Floudas D."/>
            <person name="Copeland A."/>
            <person name="Barry K.W."/>
            <person name="Cichocki N."/>
            <person name="Veneault-Fourrey C."/>
            <person name="LaButti K."/>
            <person name="Lindquist E.A."/>
            <person name="Lipzen A."/>
            <person name="Lundell T."/>
            <person name="Morin E."/>
            <person name="Murat C."/>
            <person name="Sun H."/>
            <person name="Tunlid A."/>
            <person name="Henrissat B."/>
            <person name="Grigoriev I.V."/>
            <person name="Hibbett D.S."/>
            <person name="Martin F."/>
            <person name="Nordberg H.P."/>
            <person name="Cantor M.N."/>
            <person name="Hua S.X."/>
        </authorList>
    </citation>
    <scope>NUCLEOTIDE SEQUENCE [LARGE SCALE GENOMIC DNA]</scope>
    <source>
        <strain evidence="2 3">441</strain>
    </source>
</reference>
<reference evidence="3" key="2">
    <citation type="submission" date="2015-01" db="EMBL/GenBank/DDBJ databases">
        <title>Evolutionary Origins and Diversification of the Mycorrhizal Mutualists.</title>
        <authorList>
            <consortium name="DOE Joint Genome Institute"/>
            <consortium name="Mycorrhizal Genomics Consortium"/>
            <person name="Kohler A."/>
            <person name="Kuo A."/>
            <person name="Nagy L.G."/>
            <person name="Floudas D."/>
            <person name="Copeland A."/>
            <person name="Barry K.W."/>
            <person name="Cichocki N."/>
            <person name="Veneault-Fourrey C."/>
            <person name="LaButti K."/>
            <person name="Lindquist E.A."/>
            <person name="Lipzen A."/>
            <person name="Lundell T."/>
            <person name="Morin E."/>
            <person name="Murat C."/>
            <person name="Riley R."/>
            <person name="Ohm R."/>
            <person name="Sun H."/>
            <person name="Tunlid A."/>
            <person name="Henrissat B."/>
            <person name="Grigoriev I.V."/>
            <person name="Hibbett D.S."/>
            <person name="Martin F."/>
        </authorList>
    </citation>
    <scope>NUCLEOTIDE SEQUENCE [LARGE SCALE GENOMIC DNA]</scope>
    <source>
        <strain evidence="3">441</strain>
    </source>
</reference>
<dbReference type="Proteomes" id="UP000054018">
    <property type="component" value="Unassembled WGS sequence"/>
</dbReference>
<protein>
    <recommendedName>
        <fullName evidence="1">DUF8040 domain-containing protein</fullName>
    </recommendedName>
</protein>
<evidence type="ECO:0000259" key="1">
    <source>
        <dbReference type="Pfam" id="PF26138"/>
    </source>
</evidence>
<keyword evidence="3" id="KW-1185">Reference proteome</keyword>
<proteinExistence type="predicted"/>
<feature type="domain" description="DUF8040" evidence="1">
    <location>
        <begin position="1"/>
        <end position="67"/>
    </location>
</feature>
<evidence type="ECO:0000313" key="2">
    <source>
        <dbReference type="EMBL" id="KIK11487.1"/>
    </source>
</evidence>
<dbReference type="Pfam" id="PF26138">
    <property type="entry name" value="DUF8040"/>
    <property type="match status" value="1"/>
</dbReference>
<dbReference type="AlphaFoldDB" id="A0A0C9YMN2"/>
<dbReference type="HOGENOM" id="CLU_040082_6_0_1"/>
<evidence type="ECO:0000313" key="3">
    <source>
        <dbReference type="Proteomes" id="UP000054018"/>
    </source>
</evidence>
<gene>
    <name evidence="2" type="ORF">PISMIDRAFT_651515</name>
</gene>
<dbReference type="InterPro" id="IPR058353">
    <property type="entry name" value="DUF8040"/>
</dbReference>
<dbReference type="OrthoDB" id="2635811at2759"/>
<dbReference type="EMBL" id="KN834206">
    <property type="protein sequence ID" value="KIK11487.1"/>
    <property type="molecule type" value="Genomic_DNA"/>
</dbReference>
<dbReference type="STRING" id="765257.A0A0C9YMN2"/>
<organism evidence="2 3">
    <name type="scientific">Pisolithus microcarpus 441</name>
    <dbReference type="NCBI Taxonomy" id="765257"/>
    <lineage>
        <taxon>Eukaryota</taxon>
        <taxon>Fungi</taxon>
        <taxon>Dikarya</taxon>
        <taxon>Basidiomycota</taxon>
        <taxon>Agaricomycotina</taxon>
        <taxon>Agaricomycetes</taxon>
        <taxon>Agaricomycetidae</taxon>
        <taxon>Boletales</taxon>
        <taxon>Sclerodermatineae</taxon>
        <taxon>Pisolithaceae</taxon>
        <taxon>Pisolithus</taxon>
    </lineage>
</organism>
<accession>A0A0C9YMN2</accession>